<dbReference type="EMBL" id="HBUE01033603">
    <property type="protein sequence ID" value="CAG6457898.1"/>
    <property type="molecule type" value="Transcribed_RNA"/>
</dbReference>
<sequence>MAHRNGSVPAVDDPVGAQLPDPVLQYGPDQDERTPPQAGHSEPPNVVVLLLPDLPLVPEPDGRSVALCRPQVLQRLVERQQHRHLLAQLEHARAQLVRPSPLPSDARPWLPEAGGHRYGLLLQCLLPRVPRVGPAQDLQDLGLYGHDGADSALVRVQVYGTELWSTARQHRRVGLDHPGATAGDHDVLPRLHDYALQRRAAA</sequence>
<accession>A0A8D8AIM4</accession>
<evidence type="ECO:0000313" key="2">
    <source>
        <dbReference type="EMBL" id="CAG6457898.1"/>
    </source>
</evidence>
<proteinExistence type="predicted"/>
<name>A0A8D8AIM4_CULPI</name>
<dbReference type="AlphaFoldDB" id="A0A8D8AIM4"/>
<organism evidence="2">
    <name type="scientific">Culex pipiens</name>
    <name type="common">House mosquito</name>
    <dbReference type="NCBI Taxonomy" id="7175"/>
    <lineage>
        <taxon>Eukaryota</taxon>
        <taxon>Metazoa</taxon>
        <taxon>Ecdysozoa</taxon>
        <taxon>Arthropoda</taxon>
        <taxon>Hexapoda</taxon>
        <taxon>Insecta</taxon>
        <taxon>Pterygota</taxon>
        <taxon>Neoptera</taxon>
        <taxon>Endopterygota</taxon>
        <taxon>Diptera</taxon>
        <taxon>Nematocera</taxon>
        <taxon>Culicoidea</taxon>
        <taxon>Culicidae</taxon>
        <taxon>Culicinae</taxon>
        <taxon>Culicini</taxon>
        <taxon>Culex</taxon>
        <taxon>Culex</taxon>
    </lineage>
</organism>
<evidence type="ECO:0000256" key="1">
    <source>
        <dbReference type="SAM" id="MobiDB-lite"/>
    </source>
</evidence>
<reference evidence="2" key="1">
    <citation type="submission" date="2021-05" db="EMBL/GenBank/DDBJ databases">
        <authorList>
            <person name="Alioto T."/>
            <person name="Alioto T."/>
            <person name="Gomez Garrido J."/>
        </authorList>
    </citation>
    <scope>NUCLEOTIDE SEQUENCE</scope>
</reference>
<feature type="region of interest" description="Disordered" evidence="1">
    <location>
        <begin position="1"/>
        <end position="44"/>
    </location>
</feature>
<protein>
    <submittedName>
        <fullName evidence="2">(northern house mosquito) hypothetical protein</fullName>
    </submittedName>
</protein>